<keyword evidence="10" id="KW-1185">Reference proteome</keyword>
<keyword evidence="2" id="KW-0673">Quorum sensing</keyword>
<keyword evidence="7 8" id="KW-0472">Membrane</keyword>
<keyword evidence="1" id="KW-1003">Cell membrane</keyword>
<organism evidence="9 10">
    <name type="scientific">Lacrimispora xylanolytica</name>
    <dbReference type="NCBI Taxonomy" id="29375"/>
    <lineage>
        <taxon>Bacteria</taxon>
        <taxon>Bacillati</taxon>
        <taxon>Bacillota</taxon>
        <taxon>Clostridia</taxon>
        <taxon>Lachnospirales</taxon>
        <taxon>Lachnospiraceae</taxon>
        <taxon>Lacrimispora</taxon>
    </lineage>
</organism>
<evidence type="ECO:0000256" key="7">
    <source>
        <dbReference type="ARBA" id="ARBA00023136"/>
    </source>
</evidence>
<evidence type="ECO:0000256" key="8">
    <source>
        <dbReference type="SAM" id="Phobius"/>
    </source>
</evidence>
<keyword evidence="4 8" id="KW-0812">Transmembrane</keyword>
<protein>
    <submittedName>
        <fullName evidence="9">Accessory gene regulator B family protein</fullName>
    </submittedName>
</protein>
<dbReference type="Pfam" id="PF04647">
    <property type="entry name" value="AgrB"/>
    <property type="match status" value="1"/>
</dbReference>
<dbReference type="Proteomes" id="UP001163115">
    <property type="component" value="Chromosome"/>
</dbReference>
<evidence type="ECO:0000256" key="1">
    <source>
        <dbReference type="ARBA" id="ARBA00022475"/>
    </source>
</evidence>
<keyword evidence="5" id="KW-0378">Hydrolase</keyword>
<feature type="transmembrane region" description="Helical" evidence="8">
    <location>
        <begin position="41"/>
        <end position="67"/>
    </location>
</feature>
<evidence type="ECO:0000256" key="5">
    <source>
        <dbReference type="ARBA" id="ARBA00022801"/>
    </source>
</evidence>
<dbReference type="RefSeq" id="WP_024836104.1">
    <property type="nucleotide sequence ID" value="NZ_CP113524.1"/>
</dbReference>
<name>A0ABY7AGB6_9FIRM</name>
<evidence type="ECO:0000256" key="3">
    <source>
        <dbReference type="ARBA" id="ARBA00022670"/>
    </source>
</evidence>
<evidence type="ECO:0000256" key="4">
    <source>
        <dbReference type="ARBA" id="ARBA00022692"/>
    </source>
</evidence>
<evidence type="ECO:0000256" key="2">
    <source>
        <dbReference type="ARBA" id="ARBA00022654"/>
    </source>
</evidence>
<evidence type="ECO:0000256" key="6">
    <source>
        <dbReference type="ARBA" id="ARBA00022989"/>
    </source>
</evidence>
<keyword evidence="6 8" id="KW-1133">Transmembrane helix</keyword>
<proteinExistence type="predicted"/>
<reference evidence="9" key="1">
    <citation type="submission" date="2022-11" db="EMBL/GenBank/DDBJ databases">
        <title>Lacrimispora xylanolytica sy1, complete genome.</title>
        <authorList>
            <person name="Choi S."/>
        </authorList>
    </citation>
    <scope>NUCLEOTIDE SEQUENCE</scope>
    <source>
        <strain evidence="9">Sy1</strain>
    </source>
</reference>
<dbReference type="InterPro" id="IPR006741">
    <property type="entry name" value="AgrB"/>
</dbReference>
<dbReference type="EMBL" id="CP113524">
    <property type="protein sequence ID" value="WAJ25770.1"/>
    <property type="molecule type" value="Genomic_DNA"/>
</dbReference>
<sequence>MIKRMSESIVSWQVSRSILTNEQSSLYQYAYEVMLNLSVNIMIAILVAVAFKVPMQVAVFLISYIPLRSYCGGYHARTNGVCTIVSTILILLVCFVEKGLTGELAAIIVPMCFVVSGLLIYKYAPVPDINKPLDEVEIVYYRKKSRLVWLIEAVIGAAFWYFGLRAGVVIAISHVILSLMLVYGVFKNKKACD</sequence>
<feature type="transmembrane region" description="Helical" evidence="8">
    <location>
        <begin position="104"/>
        <end position="124"/>
    </location>
</feature>
<evidence type="ECO:0000313" key="10">
    <source>
        <dbReference type="Proteomes" id="UP001163115"/>
    </source>
</evidence>
<feature type="transmembrane region" description="Helical" evidence="8">
    <location>
        <begin position="79"/>
        <end position="98"/>
    </location>
</feature>
<accession>A0ABY7AGB6</accession>
<dbReference type="SMART" id="SM00793">
    <property type="entry name" value="AgrB"/>
    <property type="match status" value="1"/>
</dbReference>
<feature type="transmembrane region" description="Helical" evidence="8">
    <location>
        <begin position="145"/>
        <end position="162"/>
    </location>
</feature>
<gene>
    <name evidence="9" type="ORF">OW255_09760</name>
</gene>
<keyword evidence="3" id="KW-0645">Protease</keyword>
<feature type="transmembrane region" description="Helical" evidence="8">
    <location>
        <begin position="168"/>
        <end position="186"/>
    </location>
</feature>
<evidence type="ECO:0000313" key="9">
    <source>
        <dbReference type="EMBL" id="WAJ25770.1"/>
    </source>
</evidence>